<organism evidence="1 2">
    <name type="scientific">Scopulibacillus cellulosilyticus</name>
    <dbReference type="NCBI Taxonomy" id="2665665"/>
    <lineage>
        <taxon>Bacteria</taxon>
        <taxon>Bacillati</taxon>
        <taxon>Bacillota</taxon>
        <taxon>Bacilli</taxon>
        <taxon>Bacillales</taxon>
        <taxon>Sporolactobacillaceae</taxon>
        <taxon>Scopulibacillus</taxon>
    </lineage>
</organism>
<dbReference type="InterPro" id="IPR046237">
    <property type="entry name" value="DUF6270"/>
</dbReference>
<dbReference type="Pfam" id="PF19786">
    <property type="entry name" value="DUF6270"/>
    <property type="match status" value="1"/>
</dbReference>
<name>A0ABW2PXH7_9BACL</name>
<dbReference type="EMBL" id="JBHTCO010000007">
    <property type="protein sequence ID" value="MFC7392991.1"/>
    <property type="molecule type" value="Genomic_DNA"/>
</dbReference>
<dbReference type="RefSeq" id="WP_380965427.1">
    <property type="nucleotide sequence ID" value="NZ_JBHTCO010000007.1"/>
</dbReference>
<evidence type="ECO:0000313" key="1">
    <source>
        <dbReference type="EMBL" id="MFC7392991.1"/>
    </source>
</evidence>
<proteinExistence type="predicted"/>
<gene>
    <name evidence="1" type="ORF">ACFQRG_08345</name>
</gene>
<keyword evidence="2" id="KW-1185">Reference proteome</keyword>
<comment type="caution">
    <text evidence="1">The sequence shown here is derived from an EMBL/GenBank/DDBJ whole genome shotgun (WGS) entry which is preliminary data.</text>
</comment>
<dbReference type="Proteomes" id="UP001596505">
    <property type="component" value="Unassembled WGS sequence"/>
</dbReference>
<sequence>MKKIKLAIIGTAASRGCFELSEEEKLEKIINWELLQYQSSAVSYASDKSVDIDLNKLEEVSEFSRKIIKQEIDKDLFKRLSAFNPDYIIFDFLAEVNYGVCQINDSYMTNNSRLKHIAGEQDHIEKYSFNKNNEAFERLLKDHFEATARYLSANLPNTKVIIHIPQFAGAYYDDHFILRSLNRNDILNRTKRINHVSKQFEEISRMYDLSVHIINMQDKKYFANSKHKWGIGFNHYESSYYNDFQQKLLAHIIEDLLGV</sequence>
<evidence type="ECO:0000313" key="2">
    <source>
        <dbReference type="Proteomes" id="UP001596505"/>
    </source>
</evidence>
<reference evidence="2" key="1">
    <citation type="journal article" date="2019" name="Int. J. Syst. Evol. Microbiol.">
        <title>The Global Catalogue of Microorganisms (GCM) 10K type strain sequencing project: providing services to taxonomists for standard genome sequencing and annotation.</title>
        <authorList>
            <consortium name="The Broad Institute Genomics Platform"/>
            <consortium name="The Broad Institute Genome Sequencing Center for Infectious Disease"/>
            <person name="Wu L."/>
            <person name="Ma J."/>
        </authorList>
    </citation>
    <scope>NUCLEOTIDE SEQUENCE [LARGE SCALE GENOMIC DNA]</scope>
    <source>
        <strain evidence="2">CGMCC 1.16305</strain>
    </source>
</reference>
<protein>
    <submittedName>
        <fullName evidence="1">DUF6270 domain-containing protein</fullName>
    </submittedName>
</protein>
<accession>A0ABW2PXH7</accession>